<evidence type="ECO:0000313" key="5">
    <source>
        <dbReference type="EMBL" id="QCI05868.1"/>
    </source>
</evidence>
<evidence type="ECO:0000256" key="4">
    <source>
        <dbReference type="RuleBase" id="RU000568"/>
    </source>
</evidence>
<evidence type="ECO:0000256" key="3">
    <source>
        <dbReference type="ARBA" id="ARBA00023274"/>
    </source>
</evidence>
<organism evidence="5">
    <name type="scientific">Dasysiphonia japonica</name>
    <dbReference type="NCBI Taxonomy" id="2506492"/>
    <lineage>
        <taxon>Eukaryota</taxon>
        <taxon>Rhodophyta</taxon>
        <taxon>Florideophyceae</taxon>
        <taxon>Rhodymeniophycidae</taxon>
        <taxon>Ceramiales</taxon>
        <taxon>Dasyaceae</taxon>
        <taxon>Dasysiphonia</taxon>
    </lineage>
</organism>
<dbReference type="InterPro" id="IPR018265">
    <property type="entry name" value="Ribosomal_bL35_CS"/>
</dbReference>
<dbReference type="Gene3D" id="4.10.410.60">
    <property type="match status" value="1"/>
</dbReference>
<protein>
    <recommendedName>
        <fullName evidence="4">50S ribosomal protein L35</fullName>
    </recommendedName>
</protein>
<accession>A0A4D6WTG6</accession>
<dbReference type="GO" id="GO:0003735">
    <property type="term" value="F:structural constituent of ribosome"/>
    <property type="evidence" value="ECO:0007669"/>
    <property type="project" value="InterPro"/>
</dbReference>
<dbReference type="InterPro" id="IPR021137">
    <property type="entry name" value="Ribosomal_bL35-like"/>
</dbReference>
<evidence type="ECO:0000256" key="2">
    <source>
        <dbReference type="ARBA" id="ARBA00022980"/>
    </source>
</evidence>
<dbReference type="PROSITE" id="PS00936">
    <property type="entry name" value="RIBOSOMAL_L35"/>
    <property type="match status" value="1"/>
</dbReference>
<name>A0A4D6WTG6_9FLOR</name>
<sequence length="65" mass="7717">MYKLKTSKAIKKRIKVTSNGKLLRHSSNRSHLLQKKRSKRKRRLRHVSTVNLSDQVNFKNSLPYI</sequence>
<dbReference type="PRINTS" id="PR00064">
    <property type="entry name" value="RIBOSOMALL35"/>
</dbReference>
<reference evidence="5" key="2">
    <citation type="submission" date="2019-04" db="EMBL/GenBank/DDBJ databases">
        <authorList>
            <person name="Pasella M."/>
        </authorList>
    </citation>
    <scope>NUCLEOTIDE SEQUENCE</scope>
    <source>
        <strain evidence="5">PD2948_3</strain>
    </source>
</reference>
<geneLocation type="plastid" evidence="5"/>
<evidence type="ECO:0000256" key="1">
    <source>
        <dbReference type="ARBA" id="ARBA00006598"/>
    </source>
</evidence>
<dbReference type="AlphaFoldDB" id="A0A4D6WTG6"/>
<dbReference type="PANTHER" id="PTHR33343:SF1">
    <property type="entry name" value="LARGE RIBOSOMAL SUBUNIT PROTEIN BL35M"/>
    <property type="match status" value="1"/>
</dbReference>
<keyword evidence="3 4" id="KW-0687">Ribonucleoprotein</keyword>
<gene>
    <name evidence="5" type="primary">rpl35</name>
</gene>
<dbReference type="Pfam" id="PF01632">
    <property type="entry name" value="Ribosomal_L35p"/>
    <property type="match status" value="1"/>
</dbReference>
<reference evidence="5" key="1">
    <citation type="journal article" date="2019" name="Mol. Phylogenet. Evol.">
        <title>Morphological evolution and classification of the red algal order Ceramiales inferred using plastid phylogenomics.</title>
        <authorList>
            <person name="Diaz-Tapia P."/>
            <person name="Pasella M.M."/>
            <person name="Verbruggen H."/>
            <person name="Maggs C.A."/>
        </authorList>
    </citation>
    <scope>NUCLEOTIDE SEQUENCE</scope>
    <source>
        <strain evidence="5">PD2948_3</strain>
    </source>
</reference>
<dbReference type="InterPro" id="IPR001706">
    <property type="entry name" value="Ribosomal_bL35"/>
</dbReference>
<keyword evidence="5" id="KW-0934">Plastid</keyword>
<dbReference type="EMBL" id="MK814642">
    <property type="protein sequence ID" value="QCI05868.1"/>
    <property type="molecule type" value="Genomic_DNA"/>
</dbReference>
<dbReference type="NCBIfam" id="TIGR00001">
    <property type="entry name" value="rpmI_bact"/>
    <property type="match status" value="1"/>
</dbReference>
<dbReference type="GO" id="GO:0006412">
    <property type="term" value="P:translation"/>
    <property type="evidence" value="ECO:0007669"/>
    <property type="project" value="InterPro"/>
</dbReference>
<dbReference type="HAMAP" id="MF_00514">
    <property type="entry name" value="Ribosomal_bL35"/>
    <property type="match status" value="1"/>
</dbReference>
<dbReference type="FunFam" id="4.10.410.60:FF:000001">
    <property type="entry name" value="50S ribosomal protein L35"/>
    <property type="match status" value="1"/>
</dbReference>
<dbReference type="PANTHER" id="PTHR33343">
    <property type="entry name" value="54S RIBOSOMAL PROTEIN BL35M"/>
    <property type="match status" value="1"/>
</dbReference>
<keyword evidence="2 4" id="KW-0689">Ribosomal protein</keyword>
<dbReference type="GO" id="GO:0015934">
    <property type="term" value="C:large ribosomal subunit"/>
    <property type="evidence" value="ECO:0007669"/>
    <property type="project" value="TreeGrafter"/>
</dbReference>
<comment type="similarity">
    <text evidence="1 4">Belongs to the bacterial ribosomal protein bL35 family.</text>
</comment>
<dbReference type="InterPro" id="IPR037229">
    <property type="entry name" value="Ribosomal_bL35_sf"/>
</dbReference>
<proteinExistence type="inferred from homology"/>
<dbReference type="SUPFAM" id="SSF143034">
    <property type="entry name" value="L35p-like"/>
    <property type="match status" value="1"/>
</dbReference>